<feature type="region of interest" description="Disordered" evidence="1">
    <location>
        <begin position="1"/>
        <end position="38"/>
    </location>
</feature>
<accession>A0AAD7H3D1</accession>
<proteinExistence type="predicted"/>
<name>A0AAD7H3D1_MYCRO</name>
<evidence type="ECO:0000256" key="1">
    <source>
        <dbReference type="SAM" id="MobiDB-lite"/>
    </source>
</evidence>
<feature type="region of interest" description="Disordered" evidence="1">
    <location>
        <begin position="266"/>
        <end position="337"/>
    </location>
</feature>
<feature type="compositionally biased region" description="Basic and acidic residues" evidence="1">
    <location>
        <begin position="281"/>
        <end position="297"/>
    </location>
</feature>
<keyword evidence="3" id="KW-1185">Reference proteome</keyword>
<dbReference type="Proteomes" id="UP001221757">
    <property type="component" value="Unassembled WGS sequence"/>
</dbReference>
<sequence>MDQLKEFLNKQRESGGDVAMPPTGSITSQNAGGEAGDEYTQWPQQFSQRYCHLGAIRTPQGLPAEWAILTWNPQSLDFVKQSSPTATEDLGKLHSVRCSALTAVVDKLRADYKRYTQILSEAQVPAAIRALVVSMDLAIQRLQTVPATEEEIFLAVRNLQQTLLELDAAITYMTVYKKRMESPALTNSTPPAGKLMGAYTGDPPYRPAVGHGRGTILDTPIVTARSPETSLELARHAKHSVICSATNNTDEKVEAIHKVAHSVEWYQDPRGAARPGQKGRVAPERPHPYLDARERPTIRRFIISRVHPAQSPSKAKAKSSRKAPAAEGSKQPQERNKFVALDRPEMPASIPAWERGQGFVDPAWETQSRDPRDKHYVLPEPALLASPENAVTCRLRVYHFTLLKDALLYRLAHPTQRYEPLCSQEWRYVLSAGVCGVLIYQEVGEVPLSLIYRGLQWPSANDISSAEYPLSSAQAPARTHAAPLVGMRLVTFLAPRAVFCRSSFGFPRSVALTALPPISPASQLARLPPCFRLLLAAPNASVRDRAAFFLLPRPLYRAAALRPVTPVPVCASTPSPCLPPILRPPPYPHAVPSARCPYLHVARTVRVLGLCRPYCSARCCTPPAAIIYRAFPAHVPTTPTVASARCAYRYAHCAYHTPAAAPYFFPSLFAARTAHAQPVPLPPRTP</sequence>
<gene>
    <name evidence="2" type="ORF">B0H17DRAFT_1224047</name>
</gene>
<evidence type="ECO:0000313" key="2">
    <source>
        <dbReference type="EMBL" id="KAJ7710872.1"/>
    </source>
</evidence>
<comment type="caution">
    <text evidence="2">The sequence shown here is derived from an EMBL/GenBank/DDBJ whole genome shotgun (WGS) entry which is preliminary data.</text>
</comment>
<protein>
    <submittedName>
        <fullName evidence="2">Uncharacterized protein</fullName>
    </submittedName>
</protein>
<reference evidence="2" key="1">
    <citation type="submission" date="2023-03" db="EMBL/GenBank/DDBJ databases">
        <title>Massive genome expansion in bonnet fungi (Mycena s.s.) driven by repeated elements and novel gene families across ecological guilds.</title>
        <authorList>
            <consortium name="Lawrence Berkeley National Laboratory"/>
            <person name="Harder C.B."/>
            <person name="Miyauchi S."/>
            <person name="Viragh M."/>
            <person name="Kuo A."/>
            <person name="Thoen E."/>
            <person name="Andreopoulos B."/>
            <person name="Lu D."/>
            <person name="Skrede I."/>
            <person name="Drula E."/>
            <person name="Henrissat B."/>
            <person name="Morin E."/>
            <person name="Kohler A."/>
            <person name="Barry K."/>
            <person name="LaButti K."/>
            <person name="Morin E."/>
            <person name="Salamov A."/>
            <person name="Lipzen A."/>
            <person name="Mereny Z."/>
            <person name="Hegedus B."/>
            <person name="Baldrian P."/>
            <person name="Stursova M."/>
            <person name="Weitz H."/>
            <person name="Taylor A."/>
            <person name="Grigoriev I.V."/>
            <person name="Nagy L.G."/>
            <person name="Martin F."/>
            <person name="Kauserud H."/>
        </authorList>
    </citation>
    <scope>NUCLEOTIDE SEQUENCE</scope>
    <source>
        <strain evidence="2">CBHHK067</strain>
    </source>
</reference>
<organism evidence="2 3">
    <name type="scientific">Mycena rosella</name>
    <name type="common">Pink bonnet</name>
    <name type="synonym">Agaricus rosellus</name>
    <dbReference type="NCBI Taxonomy" id="1033263"/>
    <lineage>
        <taxon>Eukaryota</taxon>
        <taxon>Fungi</taxon>
        <taxon>Dikarya</taxon>
        <taxon>Basidiomycota</taxon>
        <taxon>Agaricomycotina</taxon>
        <taxon>Agaricomycetes</taxon>
        <taxon>Agaricomycetidae</taxon>
        <taxon>Agaricales</taxon>
        <taxon>Marasmiineae</taxon>
        <taxon>Mycenaceae</taxon>
        <taxon>Mycena</taxon>
    </lineage>
</organism>
<evidence type="ECO:0000313" key="3">
    <source>
        <dbReference type="Proteomes" id="UP001221757"/>
    </source>
</evidence>
<dbReference type="AlphaFoldDB" id="A0AAD7H3D1"/>
<feature type="compositionally biased region" description="Basic and acidic residues" evidence="1">
    <location>
        <begin position="1"/>
        <end position="15"/>
    </location>
</feature>
<dbReference type="EMBL" id="JARKIE010000001">
    <property type="protein sequence ID" value="KAJ7710872.1"/>
    <property type="molecule type" value="Genomic_DNA"/>
</dbReference>